<dbReference type="OrthoDB" id="681229at2759"/>
<evidence type="ECO:0000313" key="2">
    <source>
        <dbReference type="EMBL" id="KAG8061643.1"/>
    </source>
</evidence>
<feature type="domain" description="Retrotransposon gag" evidence="1">
    <location>
        <begin position="1"/>
        <end position="89"/>
    </location>
</feature>
<sequence>MASYNLEAGAQLWFMQIQNDEGTPPWKRFVELLNIQFRPPLRSNPLGELVACKRTGSVVEFQDRFEALLPRAGTLTEAQKVQLFTAGLLPPLSLDVEILNPQSLAMAMSLARKLELRDQCAAAALPQHRH</sequence>
<evidence type="ECO:0000259" key="1">
    <source>
        <dbReference type="Pfam" id="PF03732"/>
    </source>
</evidence>
<protein>
    <recommendedName>
        <fullName evidence="1">Retrotransposon gag domain-containing protein</fullName>
    </recommendedName>
</protein>
<dbReference type="AlphaFoldDB" id="A0A8J5SAD1"/>
<comment type="caution">
    <text evidence="2">The sequence shown here is derived from an EMBL/GenBank/DDBJ whole genome shotgun (WGS) entry which is preliminary data.</text>
</comment>
<accession>A0A8J5SAD1</accession>
<keyword evidence="3" id="KW-1185">Reference proteome</keyword>
<reference evidence="2" key="2">
    <citation type="submission" date="2021-02" db="EMBL/GenBank/DDBJ databases">
        <authorList>
            <person name="Kimball J.A."/>
            <person name="Haas M.W."/>
            <person name="Macchietto M."/>
            <person name="Kono T."/>
            <person name="Duquette J."/>
            <person name="Shao M."/>
        </authorList>
    </citation>
    <scope>NUCLEOTIDE SEQUENCE</scope>
    <source>
        <tissue evidence="2">Fresh leaf tissue</tissue>
    </source>
</reference>
<dbReference type="Pfam" id="PF03732">
    <property type="entry name" value="Retrotrans_gag"/>
    <property type="match status" value="1"/>
</dbReference>
<dbReference type="Proteomes" id="UP000729402">
    <property type="component" value="Unassembled WGS sequence"/>
</dbReference>
<name>A0A8J5SAD1_ZIZPA</name>
<reference evidence="2" key="1">
    <citation type="journal article" date="2021" name="bioRxiv">
        <title>Whole Genome Assembly and Annotation of Northern Wild Rice, Zizania palustris L., Supports a Whole Genome Duplication in the Zizania Genus.</title>
        <authorList>
            <person name="Haas M."/>
            <person name="Kono T."/>
            <person name="Macchietto M."/>
            <person name="Millas R."/>
            <person name="McGilp L."/>
            <person name="Shao M."/>
            <person name="Duquette J."/>
            <person name="Hirsch C.N."/>
            <person name="Kimball J."/>
        </authorList>
    </citation>
    <scope>NUCLEOTIDE SEQUENCE</scope>
    <source>
        <tissue evidence="2">Fresh leaf tissue</tissue>
    </source>
</reference>
<evidence type="ECO:0000313" key="3">
    <source>
        <dbReference type="Proteomes" id="UP000729402"/>
    </source>
</evidence>
<organism evidence="2 3">
    <name type="scientific">Zizania palustris</name>
    <name type="common">Northern wild rice</name>
    <dbReference type="NCBI Taxonomy" id="103762"/>
    <lineage>
        <taxon>Eukaryota</taxon>
        <taxon>Viridiplantae</taxon>
        <taxon>Streptophyta</taxon>
        <taxon>Embryophyta</taxon>
        <taxon>Tracheophyta</taxon>
        <taxon>Spermatophyta</taxon>
        <taxon>Magnoliopsida</taxon>
        <taxon>Liliopsida</taxon>
        <taxon>Poales</taxon>
        <taxon>Poaceae</taxon>
        <taxon>BOP clade</taxon>
        <taxon>Oryzoideae</taxon>
        <taxon>Oryzeae</taxon>
        <taxon>Zizaniinae</taxon>
        <taxon>Zizania</taxon>
    </lineage>
</organism>
<dbReference type="InterPro" id="IPR005162">
    <property type="entry name" value="Retrotrans_gag_dom"/>
</dbReference>
<proteinExistence type="predicted"/>
<dbReference type="EMBL" id="JAAALK010000286">
    <property type="protein sequence ID" value="KAG8061643.1"/>
    <property type="molecule type" value="Genomic_DNA"/>
</dbReference>
<gene>
    <name evidence="2" type="ORF">GUJ93_ZPchr0003g18451</name>
</gene>